<feature type="transmembrane region" description="Helical" evidence="1">
    <location>
        <begin position="33"/>
        <end position="51"/>
    </location>
</feature>
<keyword evidence="1" id="KW-0472">Membrane</keyword>
<feature type="transmembrane region" description="Helical" evidence="1">
    <location>
        <begin position="84"/>
        <end position="106"/>
    </location>
</feature>
<keyword evidence="1" id="KW-1133">Transmembrane helix</keyword>
<accession>A0A5N6G9J7</accession>
<accession>A0A5N7CFI4</accession>
<reference evidence="3 4" key="1">
    <citation type="submission" date="2019-04" db="EMBL/GenBank/DDBJ databases">
        <title>Aspergillus burnettii sp. nov., novel species from soil in southeast Queensland.</title>
        <authorList>
            <person name="Gilchrist C.L.M."/>
            <person name="Pitt J.I."/>
            <person name="Lange L."/>
            <person name="Lacey H.J."/>
            <person name="Vuong D."/>
            <person name="Midgley D.J."/>
            <person name="Greenfield P."/>
            <person name="Bradbury M."/>
            <person name="Lacey E."/>
            <person name="Busk P.K."/>
            <person name="Pilgaard B."/>
            <person name="Chooi Y.H."/>
            <person name="Piggott A.M."/>
        </authorList>
    </citation>
    <scope>NUCLEOTIDE SEQUENCE [LARGE SCALE GENOMIC DNA]</scope>
    <source>
        <strain evidence="3 4">FRR 5400</strain>
    </source>
</reference>
<dbReference type="OMA" id="VHFKRDC"/>
<reference evidence="2" key="2">
    <citation type="submission" date="2019-04" db="EMBL/GenBank/DDBJ databases">
        <title>Friends and foes A comparative genomics studyof 23 Aspergillus species from section Flavi.</title>
        <authorList>
            <consortium name="DOE Joint Genome Institute"/>
            <person name="Kjaerbolling I."/>
            <person name="Vesth T."/>
            <person name="Frisvad J.C."/>
            <person name="Nybo J.L."/>
            <person name="Theobald S."/>
            <person name="Kildgaard S."/>
            <person name="Isbrandt T."/>
            <person name="Kuo A."/>
            <person name="Sato A."/>
            <person name="Lyhne E.K."/>
            <person name="Kogle M.E."/>
            <person name="Wiebenga A."/>
            <person name="Kun R.S."/>
            <person name="Lubbers R.J."/>
            <person name="Makela M.R."/>
            <person name="Barry K."/>
            <person name="Chovatia M."/>
            <person name="Clum A."/>
            <person name="Daum C."/>
            <person name="Haridas S."/>
            <person name="He G."/>
            <person name="LaButti K."/>
            <person name="Lipzen A."/>
            <person name="Mondo S."/>
            <person name="Riley R."/>
            <person name="Salamov A."/>
            <person name="Simmons B.A."/>
            <person name="Magnuson J.K."/>
            <person name="Henrissat B."/>
            <person name="Mortensen U.H."/>
            <person name="Larsen T.O."/>
            <person name="Devries R.P."/>
            <person name="Grigoriev I.V."/>
            <person name="Machida M."/>
            <person name="Baker S.E."/>
            <person name="Andersen M.R."/>
        </authorList>
    </citation>
    <scope>NUCLEOTIDE SEQUENCE [LARGE SCALE GENOMIC DNA]</scope>
    <source>
        <strain evidence="2">IBT 14317</strain>
    </source>
</reference>
<dbReference type="AlphaFoldDB" id="A0A5N7CFI4"/>
<feature type="transmembrane region" description="Helical" evidence="1">
    <location>
        <begin position="196"/>
        <end position="219"/>
    </location>
</feature>
<evidence type="ECO:0000313" key="4">
    <source>
        <dbReference type="Proteomes" id="UP000541154"/>
    </source>
</evidence>
<evidence type="ECO:0000313" key="2">
    <source>
        <dbReference type="EMBL" id="KAE8392303.1"/>
    </source>
</evidence>
<dbReference type="Proteomes" id="UP000326877">
    <property type="component" value="Unassembled WGS sequence"/>
</dbReference>
<evidence type="ECO:0000313" key="3">
    <source>
        <dbReference type="EMBL" id="KAF5854811.1"/>
    </source>
</evidence>
<dbReference type="OrthoDB" id="3890746at2759"/>
<protein>
    <submittedName>
        <fullName evidence="2">Uncharacterized protein</fullName>
    </submittedName>
</protein>
<feature type="transmembrane region" description="Helical" evidence="1">
    <location>
        <begin position="118"/>
        <end position="141"/>
    </location>
</feature>
<gene>
    <name evidence="2" type="ORF">BDV23DRAFT_151467</name>
    <name evidence="3" type="ORF">ETB97_011233</name>
</gene>
<proteinExistence type="predicted"/>
<name>A0A5N7CFI4_PETAA</name>
<keyword evidence="4" id="KW-1185">Reference proteome</keyword>
<keyword evidence="1" id="KW-0812">Transmembrane</keyword>
<sequence length="246" mass="26643">MDAGSTSSVSYHVSCASDADESKYLKRVQYLRWIRLGLGVILFSIAVSIIACETVPYKQYRSTSAYGRVGLYLWPLNFDIRPTVALLSCGCVIAFLNLAYTILALIPSPRAHIKQLNLFATAIAIAGFLVALAGLVFAIHLPGSNPPSGFSKVETLHSWTCKWKTMHGQLRTNVDDTATPPPGHFARDCGLTGASFILTGLVVGLEILMGVAAGVGVWFERSVARQREQDASPLRKVEVALKYPGT</sequence>
<dbReference type="EMBL" id="SPNV01000669">
    <property type="protein sequence ID" value="KAF5854811.1"/>
    <property type="molecule type" value="Genomic_DNA"/>
</dbReference>
<dbReference type="EMBL" id="ML735238">
    <property type="protein sequence ID" value="KAE8392303.1"/>
    <property type="molecule type" value="Genomic_DNA"/>
</dbReference>
<organism evidence="2">
    <name type="scientific">Petromyces alliaceus</name>
    <name type="common">Aspergillus alliaceus</name>
    <dbReference type="NCBI Taxonomy" id="209559"/>
    <lineage>
        <taxon>Eukaryota</taxon>
        <taxon>Fungi</taxon>
        <taxon>Dikarya</taxon>
        <taxon>Ascomycota</taxon>
        <taxon>Pezizomycotina</taxon>
        <taxon>Eurotiomycetes</taxon>
        <taxon>Eurotiomycetidae</taxon>
        <taxon>Eurotiales</taxon>
        <taxon>Aspergillaceae</taxon>
        <taxon>Aspergillus</taxon>
        <taxon>Aspergillus subgen. Circumdati</taxon>
    </lineage>
</organism>
<accession>A0A8H5ZTA8</accession>
<evidence type="ECO:0000256" key="1">
    <source>
        <dbReference type="SAM" id="Phobius"/>
    </source>
</evidence>
<dbReference type="Proteomes" id="UP000541154">
    <property type="component" value="Unassembled WGS sequence"/>
</dbReference>